<dbReference type="GO" id="GO:0005992">
    <property type="term" value="P:trehalose biosynthetic process"/>
    <property type="evidence" value="ECO:0007669"/>
    <property type="project" value="InterPro"/>
</dbReference>
<dbReference type="STRING" id="2903.R1EMG0"/>
<keyword evidence="1" id="KW-0175">Coiled coil</keyword>
<evidence type="ECO:0000256" key="1">
    <source>
        <dbReference type="SAM" id="Coils"/>
    </source>
</evidence>
<feature type="compositionally biased region" description="Low complexity" evidence="2">
    <location>
        <begin position="104"/>
        <end position="114"/>
    </location>
</feature>
<dbReference type="PANTHER" id="PTHR10788">
    <property type="entry name" value="TREHALOSE-6-PHOSPHATE SYNTHASE"/>
    <property type="match status" value="1"/>
</dbReference>
<dbReference type="KEGG" id="ehx:EMIHUDRAFT_450110"/>
<organism evidence="3 4">
    <name type="scientific">Emiliania huxleyi (strain CCMP1516)</name>
    <dbReference type="NCBI Taxonomy" id="280463"/>
    <lineage>
        <taxon>Eukaryota</taxon>
        <taxon>Haptista</taxon>
        <taxon>Haptophyta</taxon>
        <taxon>Prymnesiophyceae</taxon>
        <taxon>Isochrysidales</taxon>
        <taxon>Noelaerhabdaceae</taxon>
        <taxon>Emiliania</taxon>
    </lineage>
</organism>
<reference evidence="3" key="2">
    <citation type="submission" date="2024-10" db="UniProtKB">
        <authorList>
            <consortium name="EnsemblProtists"/>
        </authorList>
    </citation>
    <scope>IDENTIFICATION</scope>
</reference>
<dbReference type="Pfam" id="PF00982">
    <property type="entry name" value="Glyco_transf_20"/>
    <property type="match status" value="1"/>
</dbReference>
<dbReference type="Proteomes" id="UP000013827">
    <property type="component" value="Unassembled WGS sequence"/>
</dbReference>
<dbReference type="Gene3D" id="3.40.50.2000">
    <property type="entry name" value="Glycogen Phosphorylase B"/>
    <property type="match status" value="2"/>
</dbReference>
<dbReference type="AlphaFoldDB" id="A0A0D3JWG5"/>
<evidence type="ECO:0008006" key="5">
    <source>
        <dbReference type="Google" id="ProtNLM"/>
    </source>
</evidence>
<dbReference type="GO" id="GO:0004805">
    <property type="term" value="F:trehalose-phosphatase activity"/>
    <property type="evidence" value="ECO:0007669"/>
    <property type="project" value="TreeGrafter"/>
</dbReference>
<accession>A0A0D3JWG5</accession>
<feature type="region of interest" description="Disordered" evidence="2">
    <location>
        <begin position="1"/>
        <end position="298"/>
    </location>
</feature>
<dbReference type="GO" id="GO:0003825">
    <property type="term" value="F:alpha,alpha-trehalose-phosphate synthase (UDP-forming) activity"/>
    <property type="evidence" value="ECO:0007669"/>
    <property type="project" value="TreeGrafter"/>
</dbReference>
<dbReference type="GeneID" id="17273396"/>
<feature type="coiled-coil region" evidence="1">
    <location>
        <begin position="305"/>
        <end position="332"/>
    </location>
</feature>
<evidence type="ECO:0000313" key="4">
    <source>
        <dbReference type="Proteomes" id="UP000013827"/>
    </source>
</evidence>
<dbReference type="HOGENOM" id="CLU_361105_0_0_1"/>
<feature type="compositionally biased region" description="Low complexity" evidence="2">
    <location>
        <begin position="228"/>
        <end position="245"/>
    </location>
</feature>
<dbReference type="eggNOG" id="KOG1050">
    <property type="taxonomic scope" value="Eukaryota"/>
</dbReference>
<evidence type="ECO:0000313" key="3">
    <source>
        <dbReference type="EnsemblProtists" id="EOD27850"/>
    </source>
</evidence>
<protein>
    <recommendedName>
        <fullName evidence="5">Trehalose-6-phosphate synthase</fullName>
    </recommendedName>
</protein>
<keyword evidence="4" id="KW-1185">Reference proteome</keyword>
<dbReference type="PANTHER" id="PTHR10788:SF106">
    <property type="entry name" value="BCDNA.GH08860"/>
    <property type="match status" value="1"/>
</dbReference>
<proteinExistence type="predicted"/>
<dbReference type="RefSeq" id="XP_005780279.1">
    <property type="nucleotide sequence ID" value="XM_005780222.1"/>
</dbReference>
<evidence type="ECO:0000256" key="2">
    <source>
        <dbReference type="SAM" id="MobiDB-lite"/>
    </source>
</evidence>
<feature type="compositionally biased region" description="Low complexity" evidence="2">
    <location>
        <begin position="83"/>
        <end position="92"/>
    </location>
</feature>
<dbReference type="EnsemblProtists" id="EOD27850">
    <property type="protein sequence ID" value="EOD27850"/>
    <property type="gene ID" value="EMIHUDRAFT_450110"/>
</dbReference>
<dbReference type="CDD" id="cd03788">
    <property type="entry name" value="GT20_TPS"/>
    <property type="match status" value="1"/>
</dbReference>
<feature type="compositionally biased region" description="Low complexity" evidence="2">
    <location>
        <begin position="275"/>
        <end position="293"/>
    </location>
</feature>
<name>A0A0D3JWG5_EMIH1</name>
<dbReference type="GO" id="GO:0005829">
    <property type="term" value="C:cytosol"/>
    <property type="evidence" value="ECO:0007669"/>
    <property type="project" value="TreeGrafter"/>
</dbReference>
<dbReference type="PaxDb" id="2903-EOD27850"/>
<feature type="compositionally biased region" description="Polar residues" evidence="2">
    <location>
        <begin position="166"/>
        <end position="192"/>
    </location>
</feature>
<dbReference type="InterPro" id="IPR001830">
    <property type="entry name" value="Glyco_trans_20"/>
</dbReference>
<sequence length="775" mass="83416">MPARPRLGAPSPGGSRATTPPPAANPDAGDTIYEAGGALQGLDAEARRPTPPGHHRSTSDCIAGALAVSSSPRYDGAHGHGGACSASGRGSALDARLASEPDLASGRSSGAASRPSLQSLVEGAEGGGSPCVRDVELAQALSTPSDRLEPLAAAGGGHRSRPHSAVPSTWSSSTLSEGDAGSCSNPSPSDANTVRLRPPQGEASPGGDRATGRLAQLRLPPSVHDSTAPAAAAPAAAAAQSSSRGSAEERREGPLWRSGSADGPRMVPASSSTDALPRGSLAGSGSGAVLWGEKAGGGGAKSERERALLAQIKQLEGQLAKEKHKKKEAAKAVAPSETRKRLVVCTQWLPYQVERTASGELRVLPSPARYVAGYATIKRLDVQWVGVLYNVTLSAEEQPVARRLLEPFSCFPVFIEEEQLHFAEEIAAEVLWPLFHYIPLSMLDADIDMVHKRWEGYTALNTRFRDTVLELAPLHTDLVRVHDSDLARPKMRIGWFLHTPFPSAEIYHTLPHRKTILRGVLGANLIGFQIYDYVRHFMTACASVLGTDVNVESTYILDAQQRTAVTVDAFPVGIDCAHFQSLLATRELKDKVIELQRRFDGKKIVLGIDRMDYIKGIPHKLLAIDKFLSAHPSWAGKIQLVQIATPIMRGDTARYVKLRNKVHKLVGQINGRFSTLAHAPIHYLDQPISPCDADVMMITSLREGMNANAFEYVACQQRNRGVLILSEFAGSAQTLGSGAILALHMPEADREERHHNMNEYVQRFTLQYWSDDFST</sequence>
<dbReference type="SUPFAM" id="SSF53756">
    <property type="entry name" value="UDP-Glycosyltransferase/glycogen phosphorylase"/>
    <property type="match status" value="1"/>
</dbReference>
<reference evidence="4" key="1">
    <citation type="journal article" date="2013" name="Nature">
        <title>Pan genome of the phytoplankton Emiliania underpins its global distribution.</title>
        <authorList>
            <person name="Read B.A."/>
            <person name="Kegel J."/>
            <person name="Klute M.J."/>
            <person name="Kuo A."/>
            <person name="Lefebvre S.C."/>
            <person name="Maumus F."/>
            <person name="Mayer C."/>
            <person name="Miller J."/>
            <person name="Monier A."/>
            <person name="Salamov A."/>
            <person name="Young J."/>
            <person name="Aguilar M."/>
            <person name="Claverie J.M."/>
            <person name="Frickenhaus S."/>
            <person name="Gonzalez K."/>
            <person name="Herman E.K."/>
            <person name="Lin Y.C."/>
            <person name="Napier J."/>
            <person name="Ogata H."/>
            <person name="Sarno A.F."/>
            <person name="Shmutz J."/>
            <person name="Schroeder D."/>
            <person name="de Vargas C."/>
            <person name="Verret F."/>
            <person name="von Dassow P."/>
            <person name="Valentin K."/>
            <person name="Van de Peer Y."/>
            <person name="Wheeler G."/>
            <person name="Dacks J.B."/>
            <person name="Delwiche C.F."/>
            <person name="Dyhrman S.T."/>
            <person name="Glockner G."/>
            <person name="John U."/>
            <person name="Richards T."/>
            <person name="Worden A.Z."/>
            <person name="Zhang X."/>
            <person name="Grigoriev I.V."/>
            <person name="Allen A.E."/>
            <person name="Bidle K."/>
            <person name="Borodovsky M."/>
            <person name="Bowler C."/>
            <person name="Brownlee C."/>
            <person name="Cock J.M."/>
            <person name="Elias M."/>
            <person name="Gladyshev V.N."/>
            <person name="Groth M."/>
            <person name="Guda C."/>
            <person name="Hadaegh A."/>
            <person name="Iglesias-Rodriguez M.D."/>
            <person name="Jenkins J."/>
            <person name="Jones B.M."/>
            <person name="Lawson T."/>
            <person name="Leese F."/>
            <person name="Lindquist E."/>
            <person name="Lobanov A."/>
            <person name="Lomsadze A."/>
            <person name="Malik S.B."/>
            <person name="Marsh M.E."/>
            <person name="Mackinder L."/>
            <person name="Mock T."/>
            <person name="Mueller-Roeber B."/>
            <person name="Pagarete A."/>
            <person name="Parker M."/>
            <person name="Probert I."/>
            <person name="Quesneville H."/>
            <person name="Raines C."/>
            <person name="Rensing S.A."/>
            <person name="Riano-Pachon D.M."/>
            <person name="Richier S."/>
            <person name="Rokitta S."/>
            <person name="Shiraiwa Y."/>
            <person name="Soanes D.M."/>
            <person name="van der Giezen M."/>
            <person name="Wahlund T.M."/>
            <person name="Williams B."/>
            <person name="Wilson W."/>
            <person name="Wolfe G."/>
            <person name="Wurch L.L."/>
        </authorList>
    </citation>
    <scope>NUCLEOTIDE SEQUENCE</scope>
</reference>